<comment type="caution">
    <text evidence="1">The sequence shown here is derived from an EMBL/GenBank/DDBJ whole genome shotgun (WGS) entry which is preliminary data.</text>
</comment>
<dbReference type="EMBL" id="AAGK01000005">
    <property type="protein sequence ID" value="EAN30790.1"/>
    <property type="molecule type" value="Genomic_DNA"/>
</dbReference>
<reference evidence="1" key="1">
    <citation type="journal article" date="2005" name="Science">
        <title>Genome sequence of Theileria parva, a bovine pathogen that transforms lymphocytes.</title>
        <authorList>
            <person name="Gardner M.J."/>
            <person name="Bishop R."/>
            <person name="Shah T."/>
            <person name="de Villiers E.P."/>
            <person name="Carlton J.M."/>
            <person name="Hall N."/>
            <person name="Ren Q."/>
            <person name="Paulsen I.T."/>
            <person name="Pain A."/>
            <person name="Berriman M."/>
            <person name="Wilson R.J.M."/>
            <person name="Sato S."/>
            <person name="Ralph S.A."/>
            <person name="Mann D.J."/>
            <person name="Xiong Z."/>
            <person name="Shallom S.J."/>
            <person name="Weidman J."/>
            <person name="Jiang L."/>
            <person name="Lynn J."/>
            <person name="Weaver B."/>
            <person name="Shoaibi A."/>
            <person name="Domingo A.R."/>
            <person name="Wasawo D."/>
            <person name="Crabtree J."/>
            <person name="Wortman J.R."/>
            <person name="Haas B."/>
            <person name="Angiuoli S.V."/>
            <person name="Creasy T.H."/>
            <person name="Lu C."/>
            <person name="Suh B."/>
            <person name="Silva J.C."/>
            <person name="Utterback T.R."/>
            <person name="Feldblyum T.V."/>
            <person name="Pertea M."/>
            <person name="Allen J."/>
            <person name="Nierman W.C."/>
            <person name="Taracha E.L.N."/>
            <person name="Salzberg S.L."/>
            <person name="White O.R."/>
            <person name="Fitzhugh H.A."/>
            <person name="Morzaria S."/>
            <person name="Venter J.C."/>
            <person name="Fraser C.M."/>
            <person name="Nene V."/>
        </authorList>
    </citation>
    <scope>NUCLEOTIDE SEQUENCE [LARGE SCALE GENOMIC DNA]</scope>
    <source>
        <strain evidence="1">Muguga</strain>
    </source>
</reference>
<protein>
    <submittedName>
        <fullName evidence="1">Uncharacterized protein</fullName>
    </submittedName>
</protein>
<dbReference type="VEuPathDB" id="PiroplasmaDB:TpMuguga_03g00054"/>
<dbReference type="Proteomes" id="UP000001949">
    <property type="component" value="Unassembled WGS sequence"/>
</dbReference>
<gene>
    <name evidence="1" type="ordered locus">TP03_0054</name>
</gene>
<name>Q4N0Q9_THEPA</name>
<dbReference type="KEGG" id="tpv:TP03_0054"/>
<dbReference type="eggNOG" id="ENOG502TN1M">
    <property type="taxonomic scope" value="Eukaryota"/>
</dbReference>
<sequence>MEVFTYLRRISSLQILSKFVLGMESYTPKLLKYVSLRALNLENQNKSNTKIQSEDLNKILKVVKSQILRVDSSEWTPSEVVSVMSFLASLESNLDEKITLFLTNKLRNLDQFNLYDMVQILKSQKKLKIPVDAQILLSHIRNNINALLKTCSVPNIYSLLNALLDHNLTLDLSTLVSIFQHLEDSNIVNQLNFKDITNLYNSVSRHVKLAKTEQDHHSEQDRELNLEHYHKVESFLKILYSNVLNLISSGEDDFEGVVDVIDSLVNSNSRHIDPDSYSELVQNSKTLFNRAKYHLKNNLHNNNSVNLTKGITPKHVKVLLRNMVALNWNDPELIQLVLSNYNETYTQWSLQGNVDILRAVVYFGIYTGFPIEKWMKCVNKFSKIMTPGYLNEIFILLAMYNSIHKCEDFIDFFIQSHLIGEDELMIGFLILLHTEESALNKLSLESLKKLNGLDFRLFSPNLYILSKDSKNVGKVVQELYDKFTFSHLNLNLVNFCKFVLK</sequence>
<proteinExistence type="predicted"/>
<accession>Q4N0Q9</accession>
<dbReference type="AlphaFoldDB" id="Q4N0Q9"/>
<dbReference type="OMA" id="FPIEKWM"/>
<keyword evidence="2" id="KW-1185">Reference proteome</keyword>
<dbReference type="RefSeq" id="XP_763073.1">
    <property type="nucleotide sequence ID" value="XM_757980.1"/>
</dbReference>
<reference evidence="1" key="2">
    <citation type="submission" date="2005-06" db="EMBL/GenBank/DDBJ databases">
        <authorList>
            <person name="Gardner M."/>
            <person name="Bishop R."/>
            <person name="Shah T."/>
            <person name="de Villiers E."/>
            <person name="Carlton J.M."/>
            <person name="Hall N."/>
            <person name="Ren Q."/>
            <person name="Paulsen I.T."/>
            <person name="Pain A."/>
            <person name="Berriman M."/>
            <person name="Wilson R.J.M."/>
            <person name="Sato S."/>
            <person name="Ralph S.A."/>
            <person name="Mann D.J."/>
            <person name="Xiong Z."/>
            <person name="Shallom S.J."/>
            <person name="Weidman J."/>
            <person name="Jiang L."/>
            <person name="Lynn J."/>
            <person name="Weaver B."/>
            <person name="Shoaibi A."/>
            <person name="Wasawo D."/>
            <person name="Crabtree J."/>
            <person name="Wortman J.R."/>
            <person name="Haas B."/>
            <person name="Angiuoli S."/>
            <person name="Creasy T.H."/>
            <person name="Lu C."/>
            <person name="Suh B."/>
            <person name="Silva J.C."/>
            <person name="Utterback T."/>
            <person name="Feldblyum T."/>
            <person name="Pertea M."/>
            <person name="Allen J."/>
            <person name="Taracha E.L."/>
            <person name="Salzberg S.L."/>
            <person name="White O."/>
            <person name="Fitzhugh H.A."/>
            <person name="Morzaria S."/>
            <person name="Venter J.C."/>
            <person name="Fraser C.M."/>
            <person name="Nene V."/>
        </authorList>
    </citation>
    <scope>NUCLEOTIDE SEQUENCE</scope>
    <source>
        <strain evidence="1">Muguga</strain>
    </source>
</reference>
<evidence type="ECO:0000313" key="2">
    <source>
        <dbReference type="Proteomes" id="UP000001949"/>
    </source>
</evidence>
<dbReference type="InParanoid" id="Q4N0Q9"/>
<dbReference type="GeneID" id="3500012"/>
<organism evidence="1 2">
    <name type="scientific">Theileria parva</name>
    <name type="common">East coast fever infection agent</name>
    <dbReference type="NCBI Taxonomy" id="5875"/>
    <lineage>
        <taxon>Eukaryota</taxon>
        <taxon>Sar</taxon>
        <taxon>Alveolata</taxon>
        <taxon>Apicomplexa</taxon>
        <taxon>Aconoidasida</taxon>
        <taxon>Piroplasmida</taxon>
        <taxon>Theileriidae</taxon>
        <taxon>Theileria</taxon>
    </lineage>
</organism>
<evidence type="ECO:0000313" key="1">
    <source>
        <dbReference type="EMBL" id="EAN30790.1"/>
    </source>
</evidence>